<proteinExistence type="inferred from homology"/>
<dbReference type="GO" id="GO:0050660">
    <property type="term" value="F:flavin adenine dinucleotide binding"/>
    <property type="evidence" value="ECO:0007669"/>
    <property type="project" value="InterPro"/>
</dbReference>
<evidence type="ECO:0000259" key="5">
    <source>
        <dbReference type="Pfam" id="PF00732"/>
    </source>
</evidence>
<evidence type="ECO:0000256" key="2">
    <source>
        <dbReference type="ARBA" id="ARBA00010790"/>
    </source>
</evidence>
<dbReference type="AlphaFoldDB" id="A0AA35TWA5"/>
<dbReference type="InterPro" id="IPR012132">
    <property type="entry name" value="GMC_OxRdtase"/>
</dbReference>
<dbReference type="PANTHER" id="PTHR11552:SF147">
    <property type="entry name" value="CHOLINE DEHYDROGENASE, MITOCHONDRIAL"/>
    <property type="match status" value="1"/>
</dbReference>
<dbReference type="InterPro" id="IPR000172">
    <property type="entry name" value="GMC_OxRdtase_N"/>
</dbReference>
<dbReference type="EMBL" id="CASHTH010004210">
    <property type="protein sequence ID" value="CAI8054841.1"/>
    <property type="molecule type" value="Genomic_DNA"/>
</dbReference>
<protein>
    <submittedName>
        <fullName evidence="6">Oxygen-dependent choline dehydrogenase</fullName>
    </submittedName>
</protein>
<dbReference type="GO" id="GO:0016614">
    <property type="term" value="F:oxidoreductase activity, acting on CH-OH group of donors"/>
    <property type="evidence" value="ECO:0007669"/>
    <property type="project" value="InterPro"/>
</dbReference>
<sequence length="119" mass="12993">MEFEMRYDTVIIGAGSAGSVLASRLSEDAGRSCFAAGGRAGYPDFERLPDHIKYGVQPWYNQAVADAHTWGYEAQATPERPSFRLPRGKVTGGSSAINGQVFFRGIPEDYDDWSAAGQR</sequence>
<dbReference type="InterPro" id="IPR036188">
    <property type="entry name" value="FAD/NAD-bd_sf"/>
</dbReference>
<evidence type="ECO:0000256" key="1">
    <source>
        <dbReference type="ARBA" id="ARBA00001974"/>
    </source>
</evidence>
<dbReference type="PANTHER" id="PTHR11552">
    <property type="entry name" value="GLUCOSE-METHANOL-CHOLINE GMC OXIDOREDUCTASE"/>
    <property type="match status" value="1"/>
</dbReference>
<evidence type="ECO:0000313" key="7">
    <source>
        <dbReference type="Proteomes" id="UP001174909"/>
    </source>
</evidence>
<evidence type="ECO:0000256" key="4">
    <source>
        <dbReference type="ARBA" id="ARBA00022827"/>
    </source>
</evidence>
<comment type="cofactor">
    <cofactor evidence="1">
        <name>FAD</name>
        <dbReference type="ChEBI" id="CHEBI:57692"/>
    </cofactor>
</comment>
<dbReference type="Gene3D" id="3.50.50.60">
    <property type="entry name" value="FAD/NAD(P)-binding domain"/>
    <property type="match status" value="1"/>
</dbReference>
<comment type="similarity">
    <text evidence="2">Belongs to the GMC oxidoreductase family.</text>
</comment>
<feature type="domain" description="Glucose-methanol-choline oxidoreductase N-terminal" evidence="5">
    <location>
        <begin position="7"/>
        <end position="116"/>
    </location>
</feature>
<gene>
    <name evidence="6" type="ORF">GBAR_LOCUS29921</name>
</gene>
<keyword evidence="4" id="KW-0274">FAD</keyword>
<reference evidence="6" key="1">
    <citation type="submission" date="2023-03" db="EMBL/GenBank/DDBJ databases">
        <authorList>
            <person name="Steffen K."/>
            <person name="Cardenas P."/>
        </authorList>
    </citation>
    <scope>NUCLEOTIDE SEQUENCE</scope>
</reference>
<evidence type="ECO:0000256" key="3">
    <source>
        <dbReference type="ARBA" id="ARBA00022630"/>
    </source>
</evidence>
<dbReference type="Proteomes" id="UP001174909">
    <property type="component" value="Unassembled WGS sequence"/>
</dbReference>
<accession>A0AA35TWA5</accession>
<name>A0AA35TWA5_GEOBA</name>
<dbReference type="Pfam" id="PF00732">
    <property type="entry name" value="GMC_oxred_N"/>
    <property type="match status" value="1"/>
</dbReference>
<organism evidence="6 7">
    <name type="scientific">Geodia barretti</name>
    <name type="common">Barrett's horny sponge</name>
    <dbReference type="NCBI Taxonomy" id="519541"/>
    <lineage>
        <taxon>Eukaryota</taxon>
        <taxon>Metazoa</taxon>
        <taxon>Porifera</taxon>
        <taxon>Demospongiae</taxon>
        <taxon>Heteroscleromorpha</taxon>
        <taxon>Tetractinellida</taxon>
        <taxon>Astrophorina</taxon>
        <taxon>Geodiidae</taxon>
        <taxon>Geodia</taxon>
    </lineage>
</organism>
<comment type="caution">
    <text evidence="6">The sequence shown here is derived from an EMBL/GenBank/DDBJ whole genome shotgun (WGS) entry which is preliminary data.</text>
</comment>
<keyword evidence="3" id="KW-0285">Flavoprotein</keyword>
<keyword evidence="7" id="KW-1185">Reference proteome</keyword>
<evidence type="ECO:0000313" key="6">
    <source>
        <dbReference type="EMBL" id="CAI8054841.1"/>
    </source>
</evidence>
<dbReference type="SUPFAM" id="SSF51905">
    <property type="entry name" value="FAD/NAD(P)-binding domain"/>
    <property type="match status" value="1"/>
</dbReference>